<accession>A0AAV7TRU0</accession>
<evidence type="ECO:0000313" key="2">
    <source>
        <dbReference type="Proteomes" id="UP001066276"/>
    </source>
</evidence>
<organism evidence="1 2">
    <name type="scientific">Pleurodeles waltl</name>
    <name type="common">Iberian ribbed newt</name>
    <dbReference type="NCBI Taxonomy" id="8319"/>
    <lineage>
        <taxon>Eukaryota</taxon>
        <taxon>Metazoa</taxon>
        <taxon>Chordata</taxon>
        <taxon>Craniata</taxon>
        <taxon>Vertebrata</taxon>
        <taxon>Euteleostomi</taxon>
        <taxon>Amphibia</taxon>
        <taxon>Batrachia</taxon>
        <taxon>Caudata</taxon>
        <taxon>Salamandroidea</taxon>
        <taxon>Salamandridae</taxon>
        <taxon>Pleurodelinae</taxon>
        <taxon>Pleurodeles</taxon>
    </lineage>
</organism>
<name>A0AAV7TRU0_PLEWA</name>
<proteinExistence type="predicted"/>
<protein>
    <submittedName>
        <fullName evidence="1">Uncharacterized protein</fullName>
    </submittedName>
</protein>
<comment type="caution">
    <text evidence="1">The sequence shown here is derived from an EMBL/GenBank/DDBJ whole genome shotgun (WGS) entry which is preliminary data.</text>
</comment>
<keyword evidence="2" id="KW-1185">Reference proteome</keyword>
<sequence length="102" mass="11494">MKIVKVLDGAVKLEDGGIRNLRHVSLFEGVNMSENEDDIEEYLLGSDFKLQPVVGPDTHFYTYSDSGHNANKSVPTTSGMILRRSQRKKKLPGHLKEFVMEC</sequence>
<dbReference type="EMBL" id="JANPWB010000006">
    <property type="protein sequence ID" value="KAJ1178614.1"/>
    <property type="molecule type" value="Genomic_DNA"/>
</dbReference>
<reference evidence="1" key="1">
    <citation type="journal article" date="2022" name="bioRxiv">
        <title>Sequencing and chromosome-scale assembly of the giantPleurodeles waltlgenome.</title>
        <authorList>
            <person name="Brown T."/>
            <person name="Elewa A."/>
            <person name="Iarovenko S."/>
            <person name="Subramanian E."/>
            <person name="Araus A.J."/>
            <person name="Petzold A."/>
            <person name="Susuki M."/>
            <person name="Suzuki K.-i.T."/>
            <person name="Hayashi T."/>
            <person name="Toyoda A."/>
            <person name="Oliveira C."/>
            <person name="Osipova E."/>
            <person name="Leigh N.D."/>
            <person name="Simon A."/>
            <person name="Yun M.H."/>
        </authorList>
    </citation>
    <scope>NUCLEOTIDE SEQUENCE</scope>
    <source>
        <strain evidence="1">20211129_DDA</strain>
        <tissue evidence="1">Liver</tissue>
    </source>
</reference>
<evidence type="ECO:0000313" key="1">
    <source>
        <dbReference type="EMBL" id="KAJ1178614.1"/>
    </source>
</evidence>
<dbReference type="AlphaFoldDB" id="A0AAV7TRU0"/>
<dbReference type="Proteomes" id="UP001066276">
    <property type="component" value="Chromosome 3_2"/>
</dbReference>
<gene>
    <name evidence="1" type="ORF">NDU88_003858</name>
</gene>